<sequence>MDWYPLKFSCENGTREIKKFSILLFSFLFSLPSPLFSSHQSSLFPSFLATERSQAVPNKVSVPEAAKTESTHVMDRRSF</sequence>
<reference evidence="1 2" key="1">
    <citation type="submission" date="2014-04" db="EMBL/GenBank/DDBJ databases">
        <authorList>
            <consortium name="International Citrus Genome Consortium"/>
            <person name="Gmitter F."/>
            <person name="Chen C."/>
            <person name="Farmerie W."/>
            <person name="Harkins T."/>
            <person name="Desany B."/>
            <person name="Mohiuddin M."/>
            <person name="Kodira C."/>
            <person name="Borodovsky M."/>
            <person name="Lomsadze A."/>
            <person name="Burns P."/>
            <person name="Jenkins J."/>
            <person name="Prochnik S."/>
            <person name="Shu S."/>
            <person name="Chapman J."/>
            <person name="Pitluck S."/>
            <person name="Schmutz J."/>
            <person name="Rokhsar D."/>
        </authorList>
    </citation>
    <scope>NUCLEOTIDE SEQUENCE</scope>
</reference>
<dbReference type="AlphaFoldDB" id="A0A067FEM6"/>
<evidence type="ECO:0000313" key="1">
    <source>
        <dbReference type="EMBL" id="KDO61651.1"/>
    </source>
</evidence>
<name>A0A067FEM6_CITSI</name>
<gene>
    <name evidence="1" type="ORF">CISIN_1g045154mg</name>
</gene>
<dbReference type="Proteomes" id="UP000027120">
    <property type="component" value="Unassembled WGS sequence"/>
</dbReference>
<evidence type="ECO:0000313" key="2">
    <source>
        <dbReference type="Proteomes" id="UP000027120"/>
    </source>
</evidence>
<organism evidence="1 2">
    <name type="scientific">Citrus sinensis</name>
    <name type="common">Sweet orange</name>
    <name type="synonym">Citrus aurantium var. sinensis</name>
    <dbReference type="NCBI Taxonomy" id="2711"/>
    <lineage>
        <taxon>Eukaryota</taxon>
        <taxon>Viridiplantae</taxon>
        <taxon>Streptophyta</taxon>
        <taxon>Embryophyta</taxon>
        <taxon>Tracheophyta</taxon>
        <taxon>Spermatophyta</taxon>
        <taxon>Magnoliopsida</taxon>
        <taxon>eudicotyledons</taxon>
        <taxon>Gunneridae</taxon>
        <taxon>Pentapetalae</taxon>
        <taxon>rosids</taxon>
        <taxon>malvids</taxon>
        <taxon>Sapindales</taxon>
        <taxon>Rutaceae</taxon>
        <taxon>Aurantioideae</taxon>
        <taxon>Citrus</taxon>
    </lineage>
</organism>
<keyword evidence="2" id="KW-1185">Reference proteome</keyword>
<proteinExistence type="predicted"/>
<accession>A0A067FEM6</accession>
<protein>
    <submittedName>
        <fullName evidence="1">Uncharacterized protein</fullName>
    </submittedName>
</protein>
<dbReference type="EMBL" id="KK784923">
    <property type="protein sequence ID" value="KDO61651.1"/>
    <property type="molecule type" value="Genomic_DNA"/>
</dbReference>